<proteinExistence type="predicted"/>
<dbReference type="SMART" id="SM01134">
    <property type="entry name" value="DeoRC"/>
    <property type="match status" value="1"/>
</dbReference>
<dbReference type="Gene3D" id="3.40.50.1360">
    <property type="match status" value="1"/>
</dbReference>
<dbReference type="SMART" id="SM00420">
    <property type="entry name" value="HTH_DEOR"/>
    <property type="match status" value="1"/>
</dbReference>
<dbReference type="InterPro" id="IPR036390">
    <property type="entry name" value="WH_DNA-bd_sf"/>
</dbReference>
<dbReference type="PANTHER" id="PTHR30363:SF44">
    <property type="entry name" value="AGA OPERON TRANSCRIPTIONAL REPRESSOR-RELATED"/>
    <property type="match status" value="1"/>
</dbReference>
<dbReference type="PROSITE" id="PS51000">
    <property type="entry name" value="HTH_DEOR_2"/>
    <property type="match status" value="1"/>
</dbReference>
<dbReference type="Gene3D" id="1.10.10.10">
    <property type="entry name" value="Winged helix-like DNA-binding domain superfamily/Winged helix DNA-binding domain"/>
    <property type="match status" value="1"/>
</dbReference>
<dbReference type="PRINTS" id="PR00037">
    <property type="entry name" value="HTHLACR"/>
</dbReference>
<dbReference type="GO" id="GO:0003700">
    <property type="term" value="F:DNA-binding transcription factor activity"/>
    <property type="evidence" value="ECO:0007669"/>
    <property type="project" value="InterPro"/>
</dbReference>
<feature type="compositionally biased region" description="Basic and acidic residues" evidence="3">
    <location>
        <begin position="1"/>
        <end position="22"/>
    </location>
</feature>
<dbReference type="InterPro" id="IPR050313">
    <property type="entry name" value="Carb_Metab_HTH_regulators"/>
</dbReference>
<sequence length="350" mass="37794">MISCERRRVKRSETEHTNDHFSDATQGRYSRRCRLPAARRRHATPGTVGRIRQNDHGTRRGIPHVCDTSLAVREARASRDPRSQTGCQESAGMTQAQRLNQLLDFVTEHGSVSNAEITEALSISEATARRYLSLLENRQLVTRTHGGATARGSRMDSAALGRSVAQSDAKARIARRTAALLDDSGTIALNGGTTCAEVARALIRRRRGNGLLTTVVTNSIDIAYEMAPIDDFQVMTTGGLVRAHSMEAAGPIAEQALLGLAADVAVIGVGGIEARFGISMGNELEAAAARLMMRSARRTIVVADSTKIGRTEFSRVCELEEVGTIVTDAPILRPLRSVLDDVGVRIEVAE</sequence>
<evidence type="ECO:0000313" key="5">
    <source>
        <dbReference type="EMBL" id="QAY59544.1"/>
    </source>
</evidence>
<dbReference type="InterPro" id="IPR014036">
    <property type="entry name" value="DeoR-like_C"/>
</dbReference>
<evidence type="ECO:0000256" key="2">
    <source>
        <dbReference type="ARBA" id="ARBA00023163"/>
    </source>
</evidence>
<evidence type="ECO:0000256" key="1">
    <source>
        <dbReference type="ARBA" id="ARBA00023015"/>
    </source>
</evidence>
<dbReference type="Pfam" id="PF08220">
    <property type="entry name" value="HTH_DeoR"/>
    <property type="match status" value="1"/>
</dbReference>
<dbReference type="OrthoDB" id="7688673at2"/>
<keyword evidence="6" id="KW-1185">Reference proteome</keyword>
<dbReference type="AlphaFoldDB" id="A0A4P6EC14"/>
<dbReference type="KEGG" id="mprt:ET475_05795"/>
<name>A0A4P6EC14_9MICO</name>
<accession>A0A4P6EC14</accession>
<dbReference type="SUPFAM" id="SSF46785">
    <property type="entry name" value="Winged helix' DNA-binding domain"/>
    <property type="match status" value="1"/>
</dbReference>
<dbReference type="InterPro" id="IPR001034">
    <property type="entry name" value="DeoR_HTH"/>
</dbReference>
<dbReference type="EMBL" id="CP035494">
    <property type="protein sequence ID" value="QAY59544.1"/>
    <property type="molecule type" value="Genomic_DNA"/>
</dbReference>
<evidence type="ECO:0000256" key="3">
    <source>
        <dbReference type="SAM" id="MobiDB-lite"/>
    </source>
</evidence>
<keyword evidence="2" id="KW-0804">Transcription</keyword>
<dbReference type="Pfam" id="PF00455">
    <property type="entry name" value="DeoRC"/>
    <property type="match status" value="1"/>
</dbReference>
<evidence type="ECO:0000313" key="6">
    <source>
        <dbReference type="Proteomes" id="UP000293995"/>
    </source>
</evidence>
<dbReference type="InterPro" id="IPR036388">
    <property type="entry name" value="WH-like_DNA-bd_sf"/>
</dbReference>
<feature type="domain" description="HTH deoR-type" evidence="4">
    <location>
        <begin position="95"/>
        <end position="150"/>
    </location>
</feature>
<dbReference type="InterPro" id="IPR037171">
    <property type="entry name" value="NagB/RpiA_transferase-like"/>
</dbReference>
<gene>
    <name evidence="5" type="ORF">ET475_05795</name>
</gene>
<organism evidence="5 6">
    <name type="scientific">Microbacterium protaetiae</name>
    <dbReference type="NCBI Taxonomy" id="2509458"/>
    <lineage>
        <taxon>Bacteria</taxon>
        <taxon>Bacillati</taxon>
        <taxon>Actinomycetota</taxon>
        <taxon>Actinomycetes</taxon>
        <taxon>Micrococcales</taxon>
        <taxon>Microbacteriaceae</taxon>
        <taxon>Microbacterium</taxon>
    </lineage>
</organism>
<reference evidence="5 6" key="1">
    <citation type="submission" date="2019-01" db="EMBL/GenBank/DDBJ databases">
        <title>Genome sequencing of strain DFW100M-13.</title>
        <authorList>
            <person name="Heo J."/>
            <person name="Kim S.-J."/>
            <person name="Kim J.-S."/>
            <person name="Hong S.-B."/>
            <person name="Kwon S.-W."/>
        </authorList>
    </citation>
    <scope>NUCLEOTIDE SEQUENCE [LARGE SCALE GENOMIC DNA]</scope>
    <source>
        <strain evidence="5 6">DFW100M-13</strain>
    </source>
</reference>
<protein>
    <submittedName>
        <fullName evidence="5">DeoR/GlpR transcriptional regulator</fullName>
    </submittedName>
</protein>
<dbReference type="PANTHER" id="PTHR30363">
    <property type="entry name" value="HTH-TYPE TRANSCRIPTIONAL REGULATOR SRLR-RELATED"/>
    <property type="match status" value="1"/>
</dbReference>
<keyword evidence="1" id="KW-0805">Transcription regulation</keyword>
<evidence type="ECO:0000259" key="4">
    <source>
        <dbReference type="PROSITE" id="PS51000"/>
    </source>
</evidence>
<feature type="region of interest" description="Disordered" evidence="3">
    <location>
        <begin position="1"/>
        <end position="62"/>
    </location>
</feature>
<dbReference type="Proteomes" id="UP000293995">
    <property type="component" value="Chromosome"/>
</dbReference>
<feature type="compositionally biased region" description="Basic residues" evidence="3">
    <location>
        <begin position="29"/>
        <end position="43"/>
    </location>
</feature>
<dbReference type="SUPFAM" id="SSF100950">
    <property type="entry name" value="NagB/RpiA/CoA transferase-like"/>
    <property type="match status" value="1"/>
</dbReference>